<dbReference type="PANTHER" id="PTHR10039:SF16">
    <property type="entry name" value="GPI INOSITOL-DEACYLASE"/>
    <property type="match status" value="1"/>
</dbReference>
<dbReference type="Gene3D" id="3.40.50.300">
    <property type="entry name" value="P-loop containing nucleotide triphosphate hydrolases"/>
    <property type="match status" value="1"/>
</dbReference>
<keyword evidence="1" id="KW-0677">Repeat</keyword>
<evidence type="ECO:0000313" key="4">
    <source>
        <dbReference type="EMBL" id="KAJ6262540.1"/>
    </source>
</evidence>
<evidence type="ECO:0000259" key="3">
    <source>
        <dbReference type="PROSITE" id="PS50837"/>
    </source>
</evidence>
<protein>
    <submittedName>
        <fullName evidence="4">Vegetative incompatibility protein</fullName>
    </submittedName>
</protein>
<dbReference type="InterPro" id="IPR031352">
    <property type="entry name" value="SesA"/>
</dbReference>
<evidence type="ECO:0000256" key="2">
    <source>
        <dbReference type="SAM" id="MobiDB-lite"/>
    </source>
</evidence>
<evidence type="ECO:0000313" key="5">
    <source>
        <dbReference type="Proteomes" id="UP001221413"/>
    </source>
</evidence>
<dbReference type="PROSITE" id="PS50837">
    <property type="entry name" value="NACHT"/>
    <property type="match status" value="1"/>
</dbReference>
<proteinExistence type="predicted"/>
<feature type="region of interest" description="Disordered" evidence="2">
    <location>
        <begin position="176"/>
        <end position="204"/>
    </location>
</feature>
<dbReference type="PANTHER" id="PTHR10039">
    <property type="entry name" value="AMELOGENIN"/>
    <property type="match status" value="1"/>
</dbReference>
<dbReference type="SUPFAM" id="SSF52540">
    <property type="entry name" value="P-loop containing nucleoside triphosphate hydrolases"/>
    <property type="match status" value="1"/>
</dbReference>
<feature type="compositionally biased region" description="Basic and acidic residues" evidence="2">
    <location>
        <begin position="194"/>
        <end position="204"/>
    </location>
</feature>
<evidence type="ECO:0000256" key="1">
    <source>
        <dbReference type="ARBA" id="ARBA00022737"/>
    </source>
</evidence>
<dbReference type="InterPro" id="IPR027417">
    <property type="entry name" value="P-loop_NTPase"/>
</dbReference>
<organism evidence="4 5">
    <name type="scientific">Drechslerella dactyloides</name>
    <name type="common">Nematode-trapping fungus</name>
    <name type="synonym">Arthrobotrys dactyloides</name>
    <dbReference type="NCBI Taxonomy" id="74499"/>
    <lineage>
        <taxon>Eukaryota</taxon>
        <taxon>Fungi</taxon>
        <taxon>Dikarya</taxon>
        <taxon>Ascomycota</taxon>
        <taxon>Pezizomycotina</taxon>
        <taxon>Orbiliomycetes</taxon>
        <taxon>Orbiliales</taxon>
        <taxon>Orbiliaceae</taxon>
        <taxon>Drechslerella</taxon>
    </lineage>
</organism>
<keyword evidence="5" id="KW-1185">Reference proteome</keyword>
<dbReference type="EMBL" id="JAQGDS010000003">
    <property type="protein sequence ID" value="KAJ6262540.1"/>
    <property type="molecule type" value="Genomic_DNA"/>
</dbReference>
<comment type="caution">
    <text evidence="4">The sequence shown here is derived from an EMBL/GenBank/DDBJ whole genome shotgun (WGS) entry which is preliminary data.</text>
</comment>
<dbReference type="Pfam" id="PF17107">
    <property type="entry name" value="SesA"/>
    <property type="match status" value="1"/>
</dbReference>
<gene>
    <name evidence="4" type="ORF">Dda_3351</name>
</gene>
<sequence length="461" mass="51642">MAEASVVVGLISSVISIIDATKRLYDAAKDAKGQPEAFRQVAARLPLVETILQEAGSRAQTLNVNKEEALKPIVESCNQKARNLKKIFKKVLKKDDDKWFDRYKKIVSTLVKGQRVESLMGDILKDVQMIACEAGTATDAQVKEIDHAIEQINELPSSLQDETGPVVTQNHRGSGHNIANTGRGAQHNGTGDLYHNEIRGDAHFGDNPSNSTFNVTTYQLPKEQNHRYLEDLYTTDPRDDKMRIEETKGGLLKDLGCWILRHADFKRWRDDEQSRLLWIKGDPGKGKTMLLCTIINEMSPKSKLEDNKANVLLSYFFCQATDARINNAAAVVRGLIYLLIYQQPSLVSHVQEKYKGGAKNPFALEDPNSWQALSTVFRNILKDPSLKSIYLIIDALDECLNNLPKLLNLIVEESSASSRVKWIVSSRNEASVETDLETATQKVRLCLELNEESVSEAVTIY</sequence>
<dbReference type="Pfam" id="PF24883">
    <property type="entry name" value="NPHP3_N"/>
    <property type="match status" value="1"/>
</dbReference>
<feature type="domain" description="NACHT" evidence="3">
    <location>
        <begin position="275"/>
        <end position="461"/>
    </location>
</feature>
<dbReference type="Proteomes" id="UP001221413">
    <property type="component" value="Unassembled WGS sequence"/>
</dbReference>
<name>A0AAD6NLP3_DREDA</name>
<dbReference type="InterPro" id="IPR007111">
    <property type="entry name" value="NACHT_NTPase"/>
</dbReference>
<dbReference type="AlphaFoldDB" id="A0AAD6NLP3"/>
<accession>A0AAD6NLP3</accession>
<reference evidence="4" key="1">
    <citation type="submission" date="2023-01" db="EMBL/GenBank/DDBJ databases">
        <title>The chitinases involved in constricting ring structure development in the nematode-trapping fungus Drechslerella dactyloides.</title>
        <authorList>
            <person name="Wang R."/>
            <person name="Zhang L."/>
            <person name="Tang P."/>
            <person name="Li S."/>
            <person name="Liang L."/>
        </authorList>
    </citation>
    <scope>NUCLEOTIDE SEQUENCE</scope>
    <source>
        <strain evidence="4">YMF1.00031</strain>
    </source>
</reference>
<dbReference type="InterPro" id="IPR056884">
    <property type="entry name" value="NPHP3-like_N"/>
</dbReference>